<dbReference type="PROSITE" id="PS51449">
    <property type="entry name" value="MTTASE_N"/>
    <property type="match status" value="1"/>
</dbReference>
<dbReference type="InterPro" id="IPR020612">
    <property type="entry name" value="Methylthiotransferase_CS"/>
</dbReference>
<dbReference type="GO" id="GO:0051539">
    <property type="term" value="F:4 iron, 4 sulfur cluster binding"/>
    <property type="evidence" value="ECO:0007669"/>
    <property type="project" value="UniProtKB-KW"/>
</dbReference>
<dbReference type="Pfam" id="PF04055">
    <property type="entry name" value="Radical_SAM"/>
    <property type="match status" value="1"/>
</dbReference>
<dbReference type="PROSITE" id="PS51918">
    <property type="entry name" value="RADICAL_SAM"/>
    <property type="match status" value="1"/>
</dbReference>
<dbReference type="PROSITE" id="PS01278">
    <property type="entry name" value="MTTASE_RADICAL"/>
    <property type="match status" value="1"/>
</dbReference>
<evidence type="ECO:0000256" key="13">
    <source>
        <dbReference type="ARBA" id="ARBA00051661"/>
    </source>
</evidence>
<dbReference type="PANTHER" id="PTHR11918">
    <property type="entry name" value="RADICAL SAM PROTEINS"/>
    <property type="match status" value="1"/>
</dbReference>
<dbReference type="RefSeq" id="WP_288183750.1">
    <property type="nucleotide sequence ID" value="NZ_LT608335.1"/>
</dbReference>
<sequence length="440" mass="48567">MRKVAFTTLGCKVNQFETEVMEGLFKAQGYEMVGFDEQADVYVINTCSVTNLGERKSRQLIRRAGRLNPQAIIAVAGCYSQVSPGQVAQIPGVDVIVGTQDRARIVELVEAALANNRTVQVNAVTDIMQAKEFEDIPLFAMPGRTRAFLKIQEGCTNFCTYCIIPYARGPLRSRTLASITAETEKLVAAGFTEIVLTGIHLGAFGRDLSDKEQEITLVDAVRTVLNAGGNRLMRLRLGSLESVEVSDSLIALMQLDSRFCRHLHLPLQSGDDRILTAMNRHYTTAQYLELIAGIRARVPDIAVTTDIIVGFPGETEAMFANTLDFVGTMPFAKIHVFPYSRRTGTPAATFLAQVPELEKKRRAQSLQKLADRKAEIYHQSFIGQKLDILFEISETEGLLSGLTGNYVRVYAAGTQEHIGLIGKVAIERVHKDGLWGKIIE</sequence>
<evidence type="ECO:0000256" key="15">
    <source>
        <dbReference type="ARBA" id="ARBA00069898"/>
    </source>
</evidence>
<evidence type="ECO:0000313" key="18">
    <source>
        <dbReference type="EMBL" id="SCM80275.1"/>
    </source>
</evidence>
<dbReference type="InterPro" id="IPR058240">
    <property type="entry name" value="rSAM_sf"/>
</dbReference>
<evidence type="ECO:0000256" key="11">
    <source>
        <dbReference type="ARBA" id="ARBA00023014"/>
    </source>
</evidence>
<evidence type="ECO:0000256" key="8">
    <source>
        <dbReference type="ARBA" id="ARBA00022694"/>
    </source>
</evidence>
<keyword evidence="9" id="KW-0479">Metal-binding</keyword>
<keyword evidence="6 18" id="KW-0808">Transferase</keyword>
<feature type="domain" description="Radical SAM core" evidence="17">
    <location>
        <begin position="141"/>
        <end position="379"/>
    </location>
</feature>
<comment type="similarity">
    <text evidence="14">Belongs to the methylthiotransferase family. MtaB subfamily.</text>
</comment>
<dbReference type="FunFam" id="3.80.30.20:FF:000001">
    <property type="entry name" value="tRNA-2-methylthio-N(6)-dimethylallyladenosine synthase 2"/>
    <property type="match status" value="1"/>
</dbReference>
<keyword evidence="10" id="KW-0408">Iron</keyword>
<dbReference type="InterPro" id="IPR006467">
    <property type="entry name" value="MiaB-like_bact"/>
</dbReference>
<feature type="domain" description="MTTase N-terminal" evidence="16">
    <location>
        <begin position="2"/>
        <end position="114"/>
    </location>
</feature>
<dbReference type="Gene3D" id="3.40.50.12160">
    <property type="entry name" value="Methylthiotransferase, N-terminal domain"/>
    <property type="match status" value="1"/>
</dbReference>
<evidence type="ECO:0000256" key="2">
    <source>
        <dbReference type="ARBA" id="ARBA00002399"/>
    </source>
</evidence>
<dbReference type="PANTHER" id="PTHR11918:SF45">
    <property type="entry name" value="THREONYLCARBAMOYLADENOSINE TRNA METHYLTHIOTRANSFERASE"/>
    <property type="match status" value="1"/>
</dbReference>
<dbReference type="InterPro" id="IPR006638">
    <property type="entry name" value="Elp3/MiaA/NifB-like_rSAM"/>
</dbReference>
<gene>
    <name evidence="18" type="primary">mtaB</name>
    <name evidence="18" type="ORF">KL86SPO_30453</name>
</gene>
<evidence type="ECO:0000256" key="12">
    <source>
        <dbReference type="ARBA" id="ARBA00031213"/>
    </source>
</evidence>
<dbReference type="GO" id="GO:0046872">
    <property type="term" value="F:metal ion binding"/>
    <property type="evidence" value="ECO:0007669"/>
    <property type="project" value="UniProtKB-KW"/>
</dbReference>
<dbReference type="GO" id="GO:0035598">
    <property type="term" value="F:tRNA (N(6)-L-threonylcarbamoyladenosine(37)-C(2))-methylthiotransferase activity"/>
    <property type="evidence" value="ECO:0007669"/>
    <property type="project" value="UniProtKB-EC"/>
</dbReference>
<organism evidence="18">
    <name type="scientific">uncultured Sporomusa sp</name>
    <dbReference type="NCBI Taxonomy" id="307249"/>
    <lineage>
        <taxon>Bacteria</taxon>
        <taxon>Bacillati</taxon>
        <taxon>Bacillota</taxon>
        <taxon>Negativicutes</taxon>
        <taxon>Selenomonadales</taxon>
        <taxon>Sporomusaceae</taxon>
        <taxon>Sporomusa</taxon>
        <taxon>environmental samples</taxon>
    </lineage>
</organism>
<dbReference type="SFLD" id="SFLDF00295">
    <property type="entry name" value="threonylcarbamoyladenosine_tRN"/>
    <property type="match status" value="1"/>
</dbReference>
<evidence type="ECO:0000256" key="6">
    <source>
        <dbReference type="ARBA" id="ARBA00022679"/>
    </source>
</evidence>
<dbReference type="InterPro" id="IPR038135">
    <property type="entry name" value="Methylthiotransferase_N_sf"/>
</dbReference>
<dbReference type="EC" id="2.8.4.5" evidence="3"/>
<dbReference type="InterPro" id="IPR007197">
    <property type="entry name" value="rSAM"/>
</dbReference>
<accession>A0A212LRP6</accession>
<reference evidence="18" key="1">
    <citation type="submission" date="2016-08" db="EMBL/GenBank/DDBJ databases">
        <authorList>
            <person name="Seilhamer J.J."/>
        </authorList>
    </citation>
    <scope>NUCLEOTIDE SEQUENCE</scope>
    <source>
        <strain evidence="18">86</strain>
    </source>
</reference>
<comment type="cofactor">
    <cofactor evidence="1">
        <name>[4Fe-4S] cluster</name>
        <dbReference type="ChEBI" id="CHEBI:49883"/>
    </cofactor>
</comment>
<keyword evidence="8" id="KW-0819">tRNA processing</keyword>
<evidence type="ECO:0000256" key="4">
    <source>
        <dbReference type="ARBA" id="ARBA00022485"/>
    </source>
</evidence>
<dbReference type="AlphaFoldDB" id="A0A212LRP6"/>
<evidence type="ECO:0000256" key="10">
    <source>
        <dbReference type="ARBA" id="ARBA00023004"/>
    </source>
</evidence>
<evidence type="ECO:0000256" key="9">
    <source>
        <dbReference type="ARBA" id="ARBA00022723"/>
    </source>
</evidence>
<keyword evidence="7" id="KW-0949">S-adenosyl-L-methionine</keyword>
<evidence type="ECO:0000256" key="5">
    <source>
        <dbReference type="ARBA" id="ARBA00022490"/>
    </source>
</evidence>
<dbReference type="InterPro" id="IPR005839">
    <property type="entry name" value="Methylthiotransferase"/>
</dbReference>
<evidence type="ECO:0000256" key="14">
    <source>
        <dbReference type="ARBA" id="ARBA00061574"/>
    </source>
</evidence>
<keyword evidence="5" id="KW-0963">Cytoplasm</keyword>
<proteinExistence type="inferred from homology"/>
<comment type="catalytic activity">
    <reaction evidence="13">
        <text>N(6)-L-threonylcarbamoyladenosine(37) in tRNA + (sulfur carrier)-SH + AH2 + 2 S-adenosyl-L-methionine = 2-methylsulfanyl-N(6)-L-threonylcarbamoyladenosine(37) in tRNA + (sulfur carrier)-H + 5'-deoxyadenosine + L-methionine + A + S-adenosyl-L-homocysteine + 2 H(+)</text>
        <dbReference type="Rhea" id="RHEA:37075"/>
        <dbReference type="Rhea" id="RHEA-COMP:10163"/>
        <dbReference type="Rhea" id="RHEA-COMP:11092"/>
        <dbReference type="Rhea" id="RHEA-COMP:14737"/>
        <dbReference type="Rhea" id="RHEA-COMP:14739"/>
        <dbReference type="ChEBI" id="CHEBI:13193"/>
        <dbReference type="ChEBI" id="CHEBI:15378"/>
        <dbReference type="ChEBI" id="CHEBI:17319"/>
        <dbReference type="ChEBI" id="CHEBI:17499"/>
        <dbReference type="ChEBI" id="CHEBI:29917"/>
        <dbReference type="ChEBI" id="CHEBI:57844"/>
        <dbReference type="ChEBI" id="CHEBI:57856"/>
        <dbReference type="ChEBI" id="CHEBI:59789"/>
        <dbReference type="ChEBI" id="CHEBI:64428"/>
        <dbReference type="ChEBI" id="CHEBI:74418"/>
        <dbReference type="ChEBI" id="CHEBI:74420"/>
        <dbReference type="EC" id="2.8.4.5"/>
    </reaction>
</comment>
<dbReference type="EMBL" id="FMJE01000003">
    <property type="protein sequence ID" value="SCM80275.1"/>
    <property type="molecule type" value="Genomic_DNA"/>
</dbReference>
<dbReference type="SFLD" id="SFLDG01082">
    <property type="entry name" value="B12-binding_domain_containing"/>
    <property type="match status" value="1"/>
</dbReference>
<dbReference type="InterPro" id="IPR034557">
    <property type="entry name" value="ThrcA_tRNA_MEthiotransferase"/>
</dbReference>
<name>A0A212LRP6_9FIRM</name>
<dbReference type="SMART" id="SM00729">
    <property type="entry name" value="Elp3"/>
    <property type="match status" value="1"/>
</dbReference>
<dbReference type="NCBIfam" id="TIGR00089">
    <property type="entry name" value="MiaB/RimO family radical SAM methylthiotransferase"/>
    <property type="match status" value="1"/>
</dbReference>
<dbReference type="SUPFAM" id="SSF102114">
    <property type="entry name" value="Radical SAM enzymes"/>
    <property type="match status" value="1"/>
</dbReference>
<keyword evidence="4" id="KW-0004">4Fe-4S</keyword>
<dbReference type="InterPro" id="IPR013848">
    <property type="entry name" value="Methylthiotransferase_N"/>
</dbReference>
<dbReference type="InterPro" id="IPR023404">
    <property type="entry name" value="rSAM_horseshoe"/>
</dbReference>
<comment type="function">
    <text evidence="2">Catalyzes the methylthiolation of N6-threonylcarbamoyladenosine (t(6)A), leading to the formation of 2-methylthio-N6-threonylcarbamoyladenosine (ms(2)t(6)A) at position 37 in tRNAs that read codons beginning with adenine.</text>
</comment>
<evidence type="ECO:0000259" key="17">
    <source>
        <dbReference type="PROSITE" id="PS51918"/>
    </source>
</evidence>
<keyword evidence="11" id="KW-0411">Iron-sulfur</keyword>
<evidence type="ECO:0000259" key="16">
    <source>
        <dbReference type="PROSITE" id="PS51449"/>
    </source>
</evidence>
<evidence type="ECO:0000256" key="1">
    <source>
        <dbReference type="ARBA" id="ARBA00001966"/>
    </source>
</evidence>
<dbReference type="SFLD" id="SFLDS00029">
    <property type="entry name" value="Radical_SAM"/>
    <property type="match status" value="1"/>
</dbReference>
<dbReference type="NCBIfam" id="TIGR01579">
    <property type="entry name" value="MiaB-like-C"/>
    <property type="match status" value="1"/>
</dbReference>
<evidence type="ECO:0000256" key="3">
    <source>
        <dbReference type="ARBA" id="ARBA00013273"/>
    </source>
</evidence>
<evidence type="ECO:0000256" key="7">
    <source>
        <dbReference type="ARBA" id="ARBA00022691"/>
    </source>
</evidence>
<dbReference type="Pfam" id="PF00919">
    <property type="entry name" value="UPF0004"/>
    <property type="match status" value="1"/>
</dbReference>
<protein>
    <recommendedName>
        <fullName evidence="15">Threonylcarbamoyladenosine tRNA methylthiotransferase MtaB</fullName>
        <ecNumber evidence="3">2.8.4.5</ecNumber>
    </recommendedName>
    <alternativeName>
        <fullName evidence="12">tRNA-t(6)A37 methylthiotransferase</fullName>
    </alternativeName>
</protein>
<dbReference type="Gene3D" id="3.80.30.20">
    <property type="entry name" value="tm_1862 like domain"/>
    <property type="match status" value="1"/>
</dbReference>
<dbReference type="FunFam" id="3.40.50.12160:FF:000004">
    <property type="entry name" value="Threonylcarbamoyladenosine tRNA methylthiotransferase MtaB"/>
    <property type="match status" value="1"/>
</dbReference>
<dbReference type="SFLD" id="SFLDG01061">
    <property type="entry name" value="methylthiotransferase"/>
    <property type="match status" value="1"/>
</dbReference>